<dbReference type="AlphaFoldDB" id="A0A402D210"/>
<dbReference type="RefSeq" id="WP_125206208.1">
    <property type="nucleotide sequence ID" value="NZ_AP025739.1"/>
</dbReference>
<dbReference type="OrthoDB" id="120167at2"/>
<dbReference type="Proteomes" id="UP000287394">
    <property type="component" value="Chromosome"/>
</dbReference>
<feature type="signal peptide" evidence="2">
    <location>
        <begin position="1"/>
        <end position="24"/>
    </location>
</feature>
<evidence type="ECO:0000313" key="3">
    <source>
        <dbReference type="EMBL" id="BDI30129.1"/>
    </source>
</evidence>
<proteinExistence type="predicted"/>
<feature type="compositionally biased region" description="Basic and acidic residues" evidence="1">
    <location>
        <begin position="51"/>
        <end position="67"/>
    </location>
</feature>
<evidence type="ECO:0000256" key="1">
    <source>
        <dbReference type="SAM" id="MobiDB-lite"/>
    </source>
</evidence>
<dbReference type="KEGG" id="ccot:CCAX7_21800"/>
<dbReference type="EMBL" id="AP025739">
    <property type="protein sequence ID" value="BDI30129.1"/>
    <property type="molecule type" value="Genomic_DNA"/>
</dbReference>
<keyword evidence="4" id="KW-1185">Reference proteome</keyword>
<organism evidence="3 4">
    <name type="scientific">Capsulimonas corticalis</name>
    <dbReference type="NCBI Taxonomy" id="2219043"/>
    <lineage>
        <taxon>Bacteria</taxon>
        <taxon>Bacillati</taxon>
        <taxon>Armatimonadota</taxon>
        <taxon>Armatimonadia</taxon>
        <taxon>Capsulimonadales</taxon>
        <taxon>Capsulimonadaceae</taxon>
        <taxon>Capsulimonas</taxon>
    </lineage>
</organism>
<reference evidence="3 4" key="1">
    <citation type="journal article" date="2019" name="Int. J. Syst. Evol. Microbiol.">
        <title>Capsulimonas corticalis gen. nov., sp. nov., an aerobic capsulated bacterium, of a novel bacterial order, Capsulimonadales ord. nov., of the class Armatimonadia of the phylum Armatimonadetes.</title>
        <authorList>
            <person name="Li J."/>
            <person name="Kudo C."/>
            <person name="Tonouchi A."/>
        </authorList>
    </citation>
    <scope>NUCLEOTIDE SEQUENCE [LARGE SCALE GENOMIC DNA]</scope>
    <source>
        <strain evidence="3 4">AX-7</strain>
    </source>
</reference>
<feature type="chain" id="PRO_5043915812" evidence="2">
    <location>
        <begin position="25"/>
        <end position="132"/>
    </location>
</feature>
<sequence>MNTKTKLFMMAALTLASCTLPTVAAHAGRLGGRRHAQSGDRMQAAMDKLNLSDDQKAKIKPITDKTKQQLKSVKSDSSLTTDEKKAKAREIVMDSFQQIKPILTPQQQEQLMQMVQQAMQKMQQSGKGKGGA</sequence>
<gene>
    <name evidence="3" type="ORF">CCAX7_21800</name>
</gene>
<accession>A0A402D210</accession>
<feature type="compositionally biased region" description="Polar residues" evidence="1">
    <location>
        <begin position="69"/>
        <end position="80"/>
    </location>
</feature>
<protein>
    <submittedName>
        <fullName evidence="3">Uncharacterized protein</fullName>
    </submittedName>
</protein>
<keyword evidence="2" id="KW-0732">Signal</keyword>
<feature type="region of interest" description="Disordered" evidence="1">
    <location>
        <begin position="51"/>
        <end position="84"/>
    </location>
</feature>
<evidence type="ECO:0000256" key="2">
    <source>
        <dbReference type="SAM" id="SignalP"/>
    </source>
</evidence>
<evidence type="ECO:0000313" key="4">
    <source>
        <dbReference type="Proteomes" id="UP000287394"/>
    </source>
</evidence>
<dbReference type="PROSITE" id="PS51257">
    <property type="entry name" value="PROKAR_LIPOPROTEIN"/>
    <property type="match status" value="1"/>
</dbReference>
<name>A0A402D210_9BACT</name>